<protein>
    <submittedName>
        <fullName evidence="1">Uncharacterized protein</fullName>
    </submittedName>
</protein>
<organism evidence="1 2">
    <name type="scientific">Canavalia gladiata</name>
    <name type="common">Sword bean</name>
    <name type="synonym">Dolichos gladiatus</name>
    <dbReference type="NCBI Taxonomy" id="3824"/>
    <lineage>
        <taxon>Eukaryota</taxon>
        <taxon>Viridiplantae</taxon>
        <taxon>Streptophyta</taxon>
        <taxon>Embryophyta</taxon>
        <taxon>Tracheophyta</taxon>
        <taxon>Spermatophyta</taxon>
        <taxon>Magnoliopsida</taxon>
        <taxon>eudicotyledons</taxon>
        <taxon>Gunneridae</taxon>
        <taxon>Pentapetalae</taxon>
        <taxon>rosids</taxon>
        <taxon>fabids</taxon>
        <taxon>Fabales</taxon>
        <taxon>Fabaceae</taxon>
        <taxon>Papilionoideae</taxon>
        <taxon>50 kb inversion clade</taxon>
        <taxon>NPAAA clade</taxon>
        <taxon>indigoferoid/millettioid clade</taxon>
        <taxon>Phaseoleae</taxon>
        <taxon>Canavalia</taxon>
    </lineage>
</organism>
<evidence type="ECO:0000313" key="2">
    <source>
        <dbReference type="Proteomes" id="UP001367508"/>
    </source>
</evidence>
<sequence length="190" mass="21431">MKRASQNLDSGYMIRKLAHFGWAQCQDTSTAKLYWAMICTIPVRHVKGHCKGLVLESSTPADHELALITTRLDKLSRLGLLAKLREVDSCLFKSCLPASYRILILQQGIRDKFPACKLPNIRTQGKKLDLISFDQEQFRLKKHKSTANDSNRLQVGLAHGKLDCQKPESNSLLTLGKLGTFDYIDQESTK</sequence>
<dbReference type="EMBL" id="JAYMYQ010000004">
    <property type="protein sequence ID" value="KAK7339654.1"/>
    <property type="molecule type" value="Genomic_DNA"/>
</dbReference>
<evidence type="ECO:0000313" key="1">
    <source>
        <dbReference type="EMBL" id="KAK7339654.1"/>
    </source>
</evidence>
<accession>A0AAN9LSK7</accession>
<proteinExistence type="predicted"/>
<keyword evidence="2" id="KW-1185">Reference proteome</keyword>
<comment type="caution">
    <text evidence="1">The sequence shown here is derived from an EMBL/GenBank/DDBJ whole genome shotgun (WGS) entry which is preliminary data.</text>
</comment>
<name>A0AAN9LSK7_CANGL</name>
<gene>
    <name evidence="1" type="ORF">VNO77_20333</name>
</gene>
<dbReference type="AlphaFoldDB" id="A0AAN9LSK7"/>
<dbReference type="Proteomes" id="UP001367508">
    <property type="component" value="Unassembled WGS sequence"/>
</dbReference>
<reference evidence="1 2" key="1">
    <citation type="submission" date="2024-01" db="EMBL/GenBank/DDBJ databases">
        <title>The genomes of 5 underutilized Papilionoideae crops provide insights into root nodulation and disease resistanc.</title>
        <authorList>
            <person name="Jiang F."/>
        </authorList>
    </citation>
    <scope>NUCLEOTIDE SEQUENCE [LARGE SCALE GENOMIC DNA]</scope>
    <source>
        <strain evidence="1">LVBAO_FW01</strain>
        <tissue evidence="1">Leaves</tissue>
    </source>
</reference>